<feature type="compositionally biased region" description="Basic and acidic residues" evidence="1">
    <location>
        <begin position="103"/>
        <end position="117"/>
    </location>
</feature>
<sequence length="134" mass="15681">MRSIFYLSKEAARYAYDTHEKLKGLATEFRVDLSRIQNLKKNFRMFLAEEPINNMRTPSSKLHLKELVGSVQKWSGFQRKRDLWSQKEKRNKKKENAGEPNEENNKSDTEAKAYPLREEHGVDTSMCLGVVVIF</sequence>
<dbReference type="Proteomes" id="UP001066276">
    <property type="component" value="Chromosome 5"/>
</dbReference>
<proteinExistence type="predicted"/>
<accession>A0AAV7RLF7</accession>
<gene>
    <name evidence="2" type="ORF">NDU88_006281</name>
</gene>
<evidence type="ECO:0000313" key="2">
    <source>
        <dbReference type="EMBL" id="KAJ1153522.1"/>
    </source>
</evidence>
<dbReference type="AlphaFoldDB" id="A0AAV7RLF7"/>
<evidence type="ECO:0000313" key="3">
    <source>
        <dbReference type="Proteomes" id="UP001066276"/>
    </source>
</evidence>
<protein>
    <submittedName>
        <fullName evidence="2">Uncharacterized protein</fullName>
    </submittedName>
</protein>
<dbReference type="EMBL" id="JANPWB010000009">
    <property type="protein sequence ID" value="KAJ1153522.1"/>
    <property type="molecule type" value="Genomic_DNA"/>
</dbReference>
<name>A0AAV7RLF7_PLEWA</name>
<evidence type="ECO:0000256" key="1">
    <source>
        <dbReference type="SAM" id="MobiDB-lite"/>
    </source>
</evidence>
<organism evidence="2 3">
    <name type="scientific">Pleurodeles waltl</name>
    <name type="common">Iberian ribbed newt</name>
    <dbReference type="NCBI Taxonomy" id="8319"/>
    <lineage>
        <taxon>Eukaryota</taxon>
        <taxon>Metazoa</taxon>
        <taxon>Chordata</taxon>
        <taxon>Craniata</taxon>
        <taxon>Vertebrata</taxon>
        <taxon>Euteleostomi</taxon>
        <taxon>Amphibia</taxon>
        <taxon>Batrachia</taxon>
        <taxon>Caudata</taxon>
        <taxon>Salamandroidea</taxon>
        <taxon>Salamandridae</taxon>
        <taxon>Pleurodelinae</taxon>
        <taxon>Pleurodeles</taxon>
    </lineage>
</organism>
<comment type="caution">
    <text evidence="2">The sequence shown here is derived from an EMBL/GenBank/DDBJ whole genome shotgun (WGS) entry which is preliminary data.</text>
</comment>
<reference evidence="2" key="1">
    <citation type="journal article" date="2022" name="bioRxiv">
        <title>Sequencing and chromosome-scale assembly of the giantPleurodeles waltlgenome.</title>
        <authorList>
            <person name="Brown T."/>
            <person name="Elewa A."/>
            <person name="Iarovenko S."/>
            <person name="Subramanian E."/>
            <person name="Araus A.J."/>
            <person name="Petzold A."/>
            <person name="Susuki M."/>
            <person name="Suzuki K.-i.T."/>
            <person name="Hayashi T."/>
            <person name="Toyoda A."/>
            <person name="Oliveira C."/>
            <person name="Osipova E."/>
            <person name="Leigh N.D."/>
            <person name="Simon A."/>
            <person name="Yun M.H."/>
        </authorList>
    </citation>
    <scope>NUCLEOTIDE SEQUENCE</scope>
    <source>
        <strain evidence="2">20211129_DDA</strain>
        <tissue evidence="2">Liver</tissue>
    </source>
</reference>
<keyword evidence="3" id="KW-1185">Reference proteome</keyword>
<feature type="region of interest" description="Disordered" evidence="1">
    <location>
        <begin position="82"/>
        <end position="117"/>
    </location>
</feature>